<evidence type="ECO:0000313" key="2">
    <source>
        <dbReference type="EMBL" id="KAL0156749.1"/>
    </source>
</evidence>
<evidence type="ECO:0000313" key="3">
    <source>
        <dbReference type="Proteomes" id="UP001529510"/>
    </source>
</evidence>
<organism evidence="2 3">
    <name type="scientific">Cirrhinus mrigala</name>
    <name type="common">Mrigala</name>
    <dbReference type="NCBI Taxonomy" id="683832"/>
    <lineage>
        <taxon>Eukaryota</taxon>
        <taxon>Metazoa</taxon>
        <taxon>Chordata</taxon>
        <taxon>Craniata</taxon>
        <taxon>Vertebrata</taxon>
        <taxon>Euteleostomi</taxon>
        <taxon>Actinopterygii</taxon>
        <taxon>Neopterygii</taxon>
        <taxon>Teleostei</taxon>
        <taxon>Ostariophysi</taxon>
        <taxon>Cypriniformes</taxon>
        <taxon>Cyprinidae</taxon>
        <taxon>Labeoninae</taxon>
        <taxon>Labeonini</taxon>
        <taxon>Cirrhinus</taxon>
    </lineage>
</organism>
<feature type="non-terminal residue" evidence="2">
    <location>
        <position position="128"/>
    </location>
</feature>
<feature type="compositionally biased region" description="Basic and acidic residues" evidence="1">
    <location>
        <begin position="11"/>
        <end position="24"/>
    </location>
</feature>
<dbReference type="Proteomes" id="UP001529510">
    <property type="component" value="Unassembled WGS sequence"/>
</dbReference>
<feature type="compositionally biased region" description="Basic and acidic residues" evidence="1">
    <location>
        <begin position="47"/>
        <end position="71"/>
    </location>
</feature>
<feature type="compositionally biased region" description="Basic residues" evidence="1">
    <location>
        <begin position="1"/>
        <end position="10"/>
    </location>
</feature>
<proteinExistence type="predicted"/>
<comment type="caution">
    <text evidence="2">The sequence shown here is derived from an EMBL/GenBank/DDBJ whole genome shotgun (WGS) entry which is preliminary data.</text>
</comment>
<dbReference type="AlphaFoldDB" id="A0ABD0N3N6"/>
<feature type="region of interest" description="Disordered" evidence="1">
    <location>
        <begin position="1"/>
        <end position="128"/>
    </location>
</feature>
<name>A0ABD0N3N6_CIRMR</name>
<evidence type="ECO:0000256" key="1">
    <source>
        <dbReference type="SAM" id="MobiDB-lite"/>
    </source>
</evidence>
<protein>
    <submittedName>
        <fullName evidence="2">Uncharacterized protein</fullName>
    </submittedName>
</protein>
<gene>
    <name evidence="2" type="ORF">M9458_047995</name>
</gene>
<dbReference type="EMBL" id="JAMKFB020000024">
    <property type="protein sequence ID" value="KAL0156749.1"/>
    <property type="molecule type" value="Genomic_DNA"/>
</dbReference>
<accession>A0ABD0N3N6</accession>
<sequence length="128" mass="14226">MVTGKKRAKSKAPEPAELSDKDETNTGGSQEIPVPESRATKKSSKSSKQERPGPKAKKESNKDTAEADPHSTKSNKKRKNDKKEEAASKTKKQTSKQRIELEQIDPSCEEQEHEPSPALIEQKEKQTT</sequence>
<reference evidence="2 3" key="1">
    <citation type="submission" date="2024-05" db="EMBL/GenBank/DDBJ databases">
        <title>Genome sequencing and assembly of Indian major carp, Cirrhinus mrigala (Hamilton, 1822).</title>
        <authorList>
            <person name="Mohindra V."/>
            <person name="Chowdhury L.M."/>
            <person name="Lal K."/>
            <person name="Jena J.K."/>
        </authorList>
    </citation>
    <scope>NUCLEOTIDE SEQUENCE [LARGE SCALE GENOMIC DNA]</scope>
    <source>
        <strain evidence="2">CM1030</strain>
        <tissue evidence="2">Blood</tissue>
    </source>
</reference>
<keyword evidence="3" id="KW-1185">Reference proteome</keyword>